<dbReference type="FunFam" id="1.10.510.10:FF:000084">
    <property type="entry name" value="Wall-associated receptor kinase 2"/>
    <property type="match status" value="1"/>
</dbReference>
<feature type="signal peptide" evidence="15">
    <location>
        <begin position="1"/>
        <end position="19"/>
    </location>
</feature>
<reference evidence="17" key="1">
    <citation type="journal article" date="2022" name="Cell">
        <title>Repeat-based holocentromeres influence genome architecture and karyotype evolution.</title>
        <authorList>
            <person name="Hofstatter P.G."/>
            <person name="Thangavel G."/>
            <person name="Lux T."/>
            <person name="Neumann P."/>
            <person name="Vondrak T."/>
            <person name="Novak P."/>
            <person name="Zhang M."/>
            <person name="Costa L."/>
            <person name="Castellani M."/>
            <person name="Scott A."/>
            <person name="Toegelov H."/>
            <person name="Fuchs J."/>
            <person name="Mata-Sucre Y."/>
            <person name="Dias Y."/>
            <person name="Vanzela A.L.L."/>
            <person name="Huettel B."/>
            <person name="Almeida C.C.S."/>
            <person name="Simkova H."/>
            <person name="Souza G."/>
            <person name="Pedrosa-Harand A."/>
            <person name="Macas J."/>
            <person name="Mayer K.F.X."/>
            <person name="Houben A."/>
            <person name="Marques A."/>
        </authorList>
    </citation>
    <scope>NUCLEOTIDE SEQUENCE</scope>
    <source>
        <strain evidence="17">RhyBre1mFocal</strain>
    </source>
</reference>
<evidence type="ECO:0000256" key="10">
    <source>
        <dbReference type="ARBA" id="ARBA00023136"/>
    </source>
</evidence>
<dbReference type="GO" id="GO:0005524">
    <property type="term" value="F:ATP binding"/>
    <property type="evidence" value="ECO:0007669"/>
    <property type="project" value="UniProtKB-UniRule"/>
</dbReference>
<dbReference type="GO" id="GO:0005886">
    <property type="term" value="C:plasma membrane"/>
    <property type="evidence" value="ECO:0007669"/>
    <property type="project" value="TreeGrafter"/>
</dbReference>
<evidence type="ECO:0000256" key="4">
    <source>
        <dbReference type="ARBA" id="ARBA00022692"/>
    </source>
</evidence>
<keyword evidence="11" id="KW-1015">Disulfide bond</keyword>
<dbReference type="InterPro" id="IPR025287">
    <property type="entry name" value="WAK_GUB"/>
</dbReference>
<keyword evidence="10 14" id="KW-0472">Membrane</keyword>
<dbReference type="InterPro" id="IPR017441">
    <property type="entry name" value="Protein_kinase_ATP_BS"/>
</dbReference>
<dbReference type="InterPro" id="IPR000742">
    <property type="entry name" value="EGF"/>
</dbReference>
<evidence type="ECO:0000256" key="13">
    <source>
        <dbReference type="PROSITE-ProRule" id="PRU10141"/>
    </source>
</evidence>
<keyword evidence="8 13" id="KW-0067">ATP-binding</keyword>
<dbReference type="PROSITE" id="PS00107">
    <property type="entry name" value="PROTEIN_KINASE_ATP"/>
    <property type="match status" value="1"/>
</dbReference>
<keyword evidence="5 15" id="KW-0732">Signal</keyword>
<comment type="caution">
    <text evidence="17">The sequence shown here is derived from an EMBL/GenBank/DDBJ whole genome shotgun (WGS) entry which is preliminary data.</text>
</comment>
<dbReference type="Gene3D" id="2.10.25.10">
    <property type="entry name" value="Laminin"/>
    <property type="match status" value="1"/>
</dbReference>
<dbReference type="GO" id="GO:0030247">
    <property type="term" value="F:polysaccharide binding"/>
    <property type="evidence" value="ECO:0007669"/>
    <property type="project" value="InterPro"/>
</dbReference>
<dbReference type="PROSITE" id="PS00108">
    <property type="entry name" value="PROTEIN_KINASE_ST"/>
    <property type="match status" value="1"/>
</dbReference>
<evidence type="ECO:0000256" key="14">
    <source>
        <dbReference type="SAM" id="Phobius"/>
    </source>
</evidence>
<evidence type="ECO:0000256" key="15">
    <source>
        <dbReference type="SAM" id="SignalP"/>
    </source>
</evidence>
<evidence type="ECO:0000256" key="2">
    <source>
        <dbReference type="ARBA" id="ARBA00022527"/>
    </source>
</evidence>
<dbReference type="InterPro" id="IPR001881">
    <property type="entry name" value="EGF-like_Ca-bd_dom"/>
</dbReference>
<evidence type="ECO:0000256" key="5">
    <source>
        <dbReference type="ARBA" id="ARBA00022729"/>
    </source>
</evidence>
<keyword evidence="12" id="KW-0325">Glycoprotein</keyword>
<dbReference type="Proteomes" id="UP001151287">
    <property type="component" value="Unassembled WGS sequence"/>
</dbReference>
<evidence type="ECO:0000256" key="12">
    <source>
        <dbReference type="ARBA" id="ARBA00023180"/>
    </source>
</evidence>
<name>A0A9Q0CXP1_9POAL</name>
<feature type="binding site" evidence="13">
    <location>
        <position position="644"/>
    </location>
    <ligand>
        <name>ATP</name>
        <dbReference type="ChEBI" id="CHEBI:30616"/>
    </ligand>
</feature>
<dbReference type="OrthoDB" id="645278at2759"/>
<evidence type="ECO:0000259" key="16">
    <source>
        <dbReference type="PROSITE" id="PS50011"/>
    </source>
</evidence>
<dbReference type="CDD" id="cd00054">
    <property type="entry name" value="EGF_CA"/>
    <property type="match status" value="1"/>
</dbReference>
<evidence type="ECO:0000256" key="3">
    <source>
        <dbReference type="ARBA" id="ARBA00022679"/>
    </source>
</evidence>
<comment type="subcellular location">
    <subcellularLocation>
        <location evidence="1">Membrane</location>
        <topology evidence="1">Single-pass type I membrane protein</topology>
    </subcellularLocation>
</comment>
<keyword evidence="3" id="KW-0808">Transferase</keyword>
<dbReference type="SMART" id="SM00220">
    <property type="entry name" value="S_TKc"/>
    <property type="match status" value="1"/>
</dbReference>
<evidence type="ECO:0000256" key="1">
    <source>
        <dbReference type="ARBA" id="ARBA00004479"/>
    </source>
</evidence>
<keyword evidence="9 14" id="KW-1133">Transmembrane helix</keyword>
<organism evidence="17 18">
    <name type="scientific">Rhynchospora breviuscula</name>
    <dbReference type="NCBI Taxonomy" id="2022672"/>
    <lineage>
        <taxon>Eukaryota</taxon>
        <taxon>Viridiplantae</taxon>
        <taxon>Streptophyta</taxon>
        <taxon>Embryophyta</taxon>
        <taxon>Tracheophyta</taxon>
        <taxon>Spermatophyta</taxon>
        <taxon>Magnoliopsida</taxon>
        <taxon>Liliopsida</taxon>
        <taxon>Poales</taxon>
        <taxon>Cyperaceae</taxon>
        <taxon>Cyperoideae</taxon>
        <taxon>Rhynchosporeae</taxon>
        <taxon>Rhynchospora</taxon>
    </lineage>
</organism>
<evidence type="ECO:0000256" key="7">
    <source>
        <dbReference type="ARBA" id="ARBA00022777"/>
    </source>
</evidence>
<dbReference type="Pfam" id="PF13947">
    <property type="entry name" value="GUB_WAK_bind"/>
    <property type="match status" value="1"/>
</dbReference>
<evidence type="ECO:0000256" key="11">
    <source>
        <dbReference type="ARBA" id="ARBA00023157"/>
    </source>
</evidence>
<dbReference type="SMART" id="SM00179">
    <property type="entry name" value="EGF_CA"/>
    <property type="match status" value="1"/>
</dbReference>
<dbReference type="InterPro" id="IPR000719">
    <property type="entry name" value="Prot_kinase_dom"/>
</dbReference>
<keyword evidence="2" id="KW-0723">Serine/threonine-protein kinase</keyword>
<feature type="domain" description="Protein kinase" evidence="16">
    <location>
        <begin position="615"/>
        <end position="889"/>
    </location>
</feature>
<dbReference type="PANTHER" id="PTHR27005:SF283">
    <property type="entry name" value="OS02G0633066 PROTEIN"/>
    <property type="match status" value="1"/>
</dbReference>
<keyword evidence="18" id="KW-1185">Reference proteome</keyword>
<dbReference type="PANTHER" id="PTHR27005">
    <property type="entry name" value="WALL-ASSOCIATED RECEPTOR KINASE-LIKE 21"/>
    <property type="match status" value="1"/>
</dbReference>
<dbReference type="FunFam" id="3.30.200.20:FF:000043">
    <property type="entry name" value="Wall-associated receptor kinase 2"/>
    <property type="match status" value="1"/>
</dbReference>
<gene>
    <name evidence="17" type="ORF">LUZ63_001834</name>
</gene>
<sequence>MTIMESLIFLMLLTMMVLAEFNETTATPRKKLPNSNSKSFLPSVASLSHCPTKCGDMNISGIFDNSDVSYPFGIGSGCFRPGFELTCNHSTHSPKLCLGDGTTEVAEIGTEYVIVKFNIHIMQRTVNSYNRSWAPGQAFTVYPPGSLQNRFIVIGCGVDVYLLDDNKTEIGYCSTFCMSEKETRMHIGNCRGIGCCSIPIDSQLNPIFFKINRDKEKSKLPLQNVKAFMHSYFDGNSDHTYFKDYRFTQEDLESSDIVQGRDSFSVVLAWGLKDQKICENAREDKTTYACVREHSECTRNIMGTGYTCSFSQNYKGNPYILEGCQYFNEYNRNQPGSNCTRNCGNVTVPFPFGLTEGCYGRASFQLECKNAQLFIPHIVESESFWLDDAKNYQVTDILVDEGLLQVKLPPNKSYSLAVEDYTYNSTAQWANLSWAISSMTCQAAQNRSNYACVSNNSACHDFNGTASGTFGYRCKCNRGYQGNPYVVDGCTDIDECSLSSPVCDEMCSNTNGSHVCLKCPPGTDFNPVKRKCVNKSLLLGIIIGISSGIAILLFAFSIILITRKWKKDEQKRKRKKHFSENQGLLLQHLISSDESVADKTKIFSLEELEKATNSFDQARILGQGGHGTVYKGILLDQRVVAIKKAKLVNASEINQFINEVALLSQILHRNVVKLFGCCLETEVPLLVYEFISNGPLYDKHHDHPDEVCSLTWEDRLRIAAEAAGALAYLHSAASISIFHRDLKSSNILLDDNYTAKLSDFGASRSVPMDQKQVVTAVQGTFGYLDPEYYHTGHLSEKSDVYSFGVIIVELLTRKKPIFTNSFGEPINLSNCFLQALKGGSLAELLDNQVLEDSTSEEMAAMINLVEMCLKMRREERPTMKEVEMRLQIIQTSREKHGRSGQTSEEGNQLELAADLVYTCSDNSVNWVNQDTANQEILEKQFMLSMDFPR</sequence>
<feature type="chain" id="PRO_5040136851" description="Protein kinase domain-containing protein" evidence="15">
    <location>
        <begin position="20"/>
        <end position="949"/>
    </location>
</feature>
<proteinExistence type="predicted"/>
<dbReference type="Gene3D" id="1.10.510.10">
    <property type="entry name" value="Transferase(Phosphotransferase) domain 1"/>
    <property type="match status" value="1"/>
</dbReference>
<protein>
    <recommendedName>
        <fullName evidence="16">Protein kinase domain-containing protein</fullName>
    </recommendedName>
</protein>
<dbReference type="GO" id="GO:0004674">
    <property type="term" value="F:protein serine/threonine kinase activity"/>
    <property type="evidence" value="ECO:0007669"/>
    <property type="project" value="UniProtKB-KW"/>
</dbReference>
<evidence type="ECO:0000256" key="9">
    <source>
        <dbReference type="ARBA" id="ARBA00022989"/>
    </source>
</evidence>
<dbReference type="InterPro" id="IPR008271">
    <property type="entry name" value="Ser/Thr_kinase_AS"/>
</dbReference>
<keyword evidence="7" id="KW-0418">Kinase</keyword>
<evidence type="ECO:0000313" key="18">
    <source>
        <dbReference type="Proteomes" id="UP001151287"/>
    </source>
</evidence>
<dbReference type="Pfam" id="PF00069">
    <property type="entry name" value="Pkinase"/>
    <property type="match status" value="1"/>
</dbReference>
<keyword evidence="6 13" id="KW-0547">Nucleotide-binding</keyword>
<dbReference type="InterPro" id="IPR009030">
    <property type="entry name" value="Growth_fac_rcpt_cys_sf"/>
</dbReference>
<dbReference type="GO" id="GO:0007166">
    <property type="term" value="P:cell surface receptor signaling pathway"/>
    <property type="evidence" value="ECO:0007669"/>
    <property type="project" value="InterPro"/>
</dbReference>
<feature type="transmembrane region" description="Helical" evidence="14">
    <location>
        <begin position="537"/>
        <end position="562"/>
    </location>
</feature>
<dbReference type="Gene3D" id="3.30.200.20">
    <property type="entry name" value="Phosphorylase Kinase, domain 1"/>
    <property type="match status" value="1"/>
</dbReference>
<dbReference type="InterPro" id="IPR045274">
    <property type="entry name" value="WAK-like"/>
</dbReference>
<dbReference type="GO" id="GO:0005509">
    <property type="term" value="F:calcium ion binding"/>
    <property type="evidence" value="ECO:0007669"/>
    <property type="project" value="InterPro"/>
</dbReference>
<evidence type="ECO:0000313" key="17">
    <source>
        <dbReference type="EMBL" id="KAJ1702055.1"/>
    </source>
</evidence>
<dbReference type="SUPFAM" id="SSF56112">
    <property type="entry name" value="Protein kinase-like (PK-like)"/>
    <property type="match status" value="1"/>
</dbReference>
<evidence type="ECO:0000256" key="6">
    <source>
        <dbReference type="ARBA" id="ARBA00022741"/>
    </source>
</evidence>
<dbReference type="AlphaFoldDB" id="A0A9Q0CXP1"/>
<dbReference type="EMBL" id="JAMQYH010000001">
    <property type="protein sequence ID" value="KAJ1702055.1"/>
    <property type="molecule type" value="Genomic_DNA"/>
</dbReference>
<dbReference type="SMART" id="SM00181">
    <property type="entry name" value="EGF"/>
    <property type="match status" value="2"/>
</dbReference>
<dbReference type="SUPFAM" id="SSF57184">
    <property type="entry name" value="Growth factor receptor domain"/>
    <property type="match status" value="1"/>
</dbReference>
<keyword evidence="4 14" id="KW-0812">Transmembrane</keyword>
<dbReference type="PROSITE" id="PS50011">
    <property type="entry name" value="PROTEIN_KINASE_DOM"/>
    <property type="match status" value="1"/>
</dbReference>
<evidence type="ECO:0000256" key="8">
    <source>
        <dbReference type="ARBA" id="ARBA00022840"/>
    </source>
</evidence>
<accession>A0A9Q0CXP1</accession>
<dbReference type="InterPro" id="IPR011009">
    <property type="entry name" value="Kinase-like_dom_sf"/>
</dbReference>